<evidence type="ECO:0000259" key="1">
    <source>
        <dbReference type="PROSITE" id="PS50930"/>
    </source>
</evidence>
<dbReference type="Gene3D" id="2.40.50.1020">
    <property type="entry name" value="LytTr DNA-binding domain"/>
    <property type="match status" value="1"/>
</dbReference>
<name>A0ABW5LXE9_9BACT</name>
<keyword evidence="3" id="KW-1185">Reference proteome</keyword>
<feature type="domain" description="HTH LytTR-type" evidence="1">
    <location>
        <begin position="1"/>
        <end position="72"/>
    </location>
</feature>
<dbReference type="InterPro" id="IPR007492">
    <property type="entry name" value="LytTR_DNA-bd_dom"/>
</dbReference>
<evidence type="ECO:0000313" key="3">
    <source>
        <dbReference type="Proteomes" id="UP001597469"/>
    </source>
</evidence>
<dbReference type="PANTHER" id="PTHR37299">
    <property type="entry name" value="TRANSCRIPTIONAL REGULATOR-RELATED"/>
    <property type="match status" value="1"/>
</dbReference>
<comment type="caution">
    <text evidence="2">The sequence shown here is derived from an EMBL/GenBank/DDBJ whole genome shotgun (WGS) entry which is preliminary data.</text>
</comment>
<dbReference type="InterPro" id="IPR046947">
    <property type="entry name" value="LytR-like"/>
</dbReference>
<reference evidence="3" key="1">
    <citation type="journal article" date="2019" name="Int. J. Syst. Evol. Microbiol.">
        <title>The Global Catalogue of Microorganisms (GCM) 10K type strain sequencing project: providing services to taxonomists for standard genome sequencing and annotation.</title>
        <authorList>
            <consortium name="The Broad Institute Genomics Platform"/>
            <consortium name="The Broad Institute Genome Sequencing Center for Infectious Disease"/>
            <person name="Wu L."/>
            <person name="Ma J."/>
        </authorList>
    </citation>
    <scope>NUCLEOTIDE SEQUENCE [LARGE SCALE GENOMIC DNA]</scope>
    <source>
        <strain evidence="3">KCTC 42805</strain>
    </source>
</reference>
<protein>
    <submittedName>
        <fullName evidence="2">LytR/AlgR family response regulator transcription factor</fullName>
    </submittedName>
</protein>
<organism evidence="2 3">
    <name type="scientific">Spirosoma soli</name>
    <dbReference type="NCBI Taxonomy" id="1770529"/>
    <lineage>
        <taxon>Bacteria</taxon>
        <taxon>Pseudomonadati</taxon>
        <taxon>Bacteroidota</taxon>
        <taxon>Cytophagia</taxon>
        <taxon>Cytophagales</taxon>
        <taxon>Cytophagaceae</taxon>
        <taxon>Spirosoma</taxon>
    </lineage>
</organism>
<sequence>MFFVPVDDIQYVEADGNYLWIYTGARRHLLSESIRSLEPRLPPAQFIRINRSYMINQYAIRRWSRISTGSIT</sequence>
<dbReference type="PANTHER" id="PTHR37299:SF1">
    <property type="entry name" value="STAGE 0 SPORULATION PROTEIN A HOMOLOG"/>
    <property type="match status" value="1"/>
</dbReference>
<dbReference type="Proteomes" id="UP001597469">
    <property type="component" value="Unassembled WGS sequence"/>
</dbReference>
<dbReference type="RefSeq" id="WP_381519145.1">
    <property type="nucleotide sequence ID" value="NZ_JBHULN010000001.1"/>
</dbReference>
<evidence type="ECO:0000313" key="2">
    <source>
        <dbReference type="EMBL" id="MFD2569274.1"/>
    </source>
</evidence>
<dbReference type="PROSITE" id="PS50930">
    <property type="entry name" value="HTH_LYTTR"/>
    <property type="match status" value="1"/>
</dbReference>
<accession>A0ABW5LXE9</accession>
<dbReference type="Pfam" id="PF04397">
    <property type="entry name" value="LytTR"/>
    <property type="match status" value="1"/>
</dbReference>
<dbReference type="EMBL" id="JBHULN010000001">
    <property type="protein sequence ID" value="MFD2569274.1"/>
    <property type="molecule type" value="Genomic_DNA"/>
</dbReference>
<proteinExistence type="predicted"/>
<dbReference type="SMART" id="SM00850">
    <property type="entry name" value="LytTR"/>
    <property type="match status" value="1"/>
</dbReference>
<gene>
    <name evidence="2" type="ORF">ACFSUS_01430</name>
</gene>